<feature type="transmembrane region" description="Helical" evidence="2">
    <location>
        <begin position="330"/>
        <end position="346"/>
    </location>
</feature>
<proteinExistence type="predicted"/>
<dbReference type="EMBL" id="BMEQ01000025">
    <property type="protein sequence ID" value="GGG66794.1"/>
    <property type="molecule type" value="Genomic_DNA"/>
</dbReference>
<feature type="transmembrane region" description="Helical" evidence="2">
    <location>
        <begin position="241"/>
        <end position="262"/>
    </location>
</feature>
<dbReference type="PANTHER" id="PTHR40033:SF1">
    <property type="entry name" value="CITRATE-SODIUM SYMPORTER"/>
    <property type="match status" value="1"/>
</dbReference>
<feature type="transmembrane region" description="Helical" evidence="2">
    <location>
        <begin position="390"/>
        <end position="414"/>
    </location>
</feature>
<dbReference type="GO" id="GO:0008514">
    <property type="term" value="F:organic anion transmembrane transporter activity"/>
    <property type="evidence" value="ECO:0007669"/>
    <property type="project" value="InterPro"/>
</dbReference>
<gene>
    <name evidence="3" type="ORF">GCM10011374_33700</name>
</gene>
<dbReference type="PIRSF" id="PIRSF005348">
    <property type="entry name" value="YxkH"/>
    <property type="match status" value="1"/>
</dbReference>
<feature type="transmembrane region" description="Helical" evidence="2">
    <location>
        <begin position="358"/>
        <end position="378"/>
    </location>
</feature>
<reference evidence="3" key="2">
    <citation type="submission" date="2020-09" db="EMBL/GenBank/DDBJ databases">
        <authorList>
            <person name="Sun Q."/>
            <person name="Zhou Y."/>
        </authorList>
    </citation>
    <scope>NUCLEOTIDE SEQUENCE</scope>
    <source>
        <strain evidence="3">CGMCC 1.12187</strain>
    </source>
</reference>
<feature type="transmembrane region" description="Helical" evidence="2">
    <location>
        <begin position="84"/>
        <end position="102"/>
    </location>
</feature>
<evidence type="ECO:0000313" key="4">
    <source>
        <dbReference type="Proteomes" id="UP000638848"/>
    </source>
</evidence>
<dbReference type="AlphaFoldDB" id="A0A917H422"/>
<dbReference type="PANTHER" id="PTHR40033">
    <property type="entry name" value="NA(+)-MALATE SYMPORTER"/>
    <property type="match status" value="1"/>
</dbReference>
<protein>
    <submittedName>
        <fullName evidence="3">Citrate:sodium symporter</fullName>
    </submittedName>
</protein>
<dbReference type="GO" id="GO:0016020">
    <property type="term" value="C:membrane"/>
    <property type="evidence" value="ECO:0007669"/>
    <property type="project" value="InterPro"/>
</dbReference>
<dbReference type="RefSeq" id="WP_188539335.1">
    <property type="nucleotide sequence ID" value="NZ_BMEQ01000025.1"/>
</dbReference>
<sequence length="480" mass="49947">MSTTPPTTLTTEPVDETPDRPPADPGTGMHRRVAPTAGPRRGTHYPGRQGFRIASMPAPVYLVLAAVVLTAAVTGNLPESMLSGFAVTILLGGLLIWIGNLFPVVRDYGLPTILCTFVPALLIFAGVMPENAVTVVQGFVDTYGFLDFFVMALIAGSILGMPRALLLKAGPRFAVPLIGCLIATFVLIGALGAVTGFGFIEGVLFIAAPIMAGGLGLGAVPMSEMYAARTGGEAATFMGDLMSAVVMANIVCILIAGIFNGLGKRNKQLFVGFNGHGQLLRVEGRADEMAVPEKKEISSFISLGKGLLIAAVLFVAGNLVAAWLPVLHPYAWTILFAAAVKIFGLLPKDLEDASSEWGDMIGAILVPALLVGVSMTYIDIQEVLASLSNPMFIVLTVATVIIATVSSGFLGWLVKFHFVEAAITPGLVMADTGGSGDVSVLSAANRMHLMPFAGLTNRLGGALVLFVTSLLVPLLAAAAG</sequence>
<accession>A0A917H422</accession>
<feature type="compositionally biased region" description="Low complexity" evidence="1">
    <location>
        <begin position="1"/>
        <end position="12"/>
    </location>
</feature>
<dbReference type="Pfam" id="PF03390">
    <property type="entry name" value="2HCT"/>
    <property type="match status" value="1"/>
</dbReference>
<keyword evidence="2" id="KW-1133">Transmembrane helix</keyword>
<dbReference type="Proteomes" id="UP000638848">
    <property type="component" value="Unassembled WGS sequence"/>
</dbReference>
<feature type="transmembrane region" description="Helical" evidence="2">
    <location>
        <begin position="303"/>
        <end position="324"/>
    </location>
</feature>
<feature type="transmembrane region" description="Helical" evidence="2">
    <location>
        <begin position="459"/>
        <end position="479"/>
    </location>
</feature>
<evidence type="ECO:0000256" key="2">
    <source>
        <dbReference type="SAM" id="Phobius"/>
    </source>
</evidence>
<name>A0A917H422_9MICC</name>
<dbReference type="InterPro" id="IPR004679">
    <property type="entry name" value="2-OHcarboxylate_transport"/>
</dbReference>
<evidence type="ECO:0000256" key="1">
    <source>
        <dbReference type="SAM" id="MobiDB-lite"/>
    </source>
</evidence>
<keyword evidence="2" id="KW-0472">Membrane</keyword>
<keyword evidence="4" id="KW-1185">Reference proteome</keyword>
<comment type="caution">
    <text evidence="3">The sequence shown here is derived from an EMBL/GenBank/DDBJ whole genome shotgun (WGS) entry which is preliminary data.</text>
</comment>
<keyword evidence="2" id="KW-0812">Transmembrane</keyword>
<feature type="transmembrane region" description="Helical" evidence="2">
    <location>
        <begin position="58"/>
        <end position="77"/>
    </location>
</feature>
<feature type="transmembrane region" description="Helical" evidence="2">
    <location>
        <begin position="202"/>
        <end position="221"/>
    </location>
</feature>
<organism evidence="3 4">
    <name type="scientific">Kocuria dechangensis</name>
    <dbReference type="NCBI Taxonomy" id="1176249"/>
    <lineage>
        <taxon>Bacteria</taxon>
        <taxon>Bacillati</taxon>
        <taxon>Actinomycetota</taxon>
        <taxon>Actinomycetes</taxon>
        <taxon>Micrococcales</taxon>
        <taxon>Micrococcaceae</taxon>
        <taxon>Kocuria</taxon>
    </lineage>
</organism>
<feature type="region of interest" description="Disordered" evidence="1">
    <location>
        <begin position="1"/>
        <end position="44"/>
    </location>
</feature>
<evidence type="ECO:0000313" key="3">
    <source>
        <dbReference type="EMBL" id="GGG66794.1"/>
    </source>
</evidence>
<reference evidence="3" key="1">
    <citation type="journal article" date="2014" name="Int. J. Syst. Evol. Microbiol.">
        <title>Complete genome sequence of Corynebacterium casei LMG S-19264T (=DSM 44701T), isolated from a smear-ripened cheese.</title>
        <authorList>
            <consortium name="US DOE Joint Genome Institute (JGI-PGF)"/>
            <person name="Walter F."/>
            <person name="Albersmeier A."/>
            <person name="Kalinowski J."/>
            <person name="Ruckert C."/>
        </authorList>
    </citation>
    <scope>NUCLEOTIDE SEQUENCE</scope>
    <source>
        <strain evidence="3">CGMCC 1.12187</strain>
    </source>
</reference>
<feature type="transmembrane region" description="Helical" evidence="2">
    <location>
        <begin position="140"/>
        <end position="161"/>
    </location>
</feature>
<feature type="transmembrane region" description="Helical" evidence="2">
    <location>
        <begin position="173"/>
        <end position="195"/>
    </location>
</feature>
<feature type="transmembrane region" description="Helical" evidence="2">
    <location>
        <begin position="108"/>
        <end position="128"/>
    </location>
</feature>